<organism evidence="1 2">
    <name type="scientific">Fraxinus pennsylvanica</name>
    <dbReference type="NCBI Taxonomy" id="56036"/>
    <lineage>
        <taxon>Eukaryota</taxon>
        <taxon>Viridiplantae</taxon>
        <taxon>Streptophyta</taxon>
        <taxon>Embryophyta</taxon>
        <taxon>Tracheophyta</taxon>
        <taxon>Spermatophyta</taxon>
        <taxon>Magnoliopsida</taxon>
        <taxon>eudicotyledons</taxon>
        <taxon>Gunneridae</taxon>
        <taxon>Pentapetalae</taxon>
        <taxon>asterids</taxon>
        <taxon>lamiids</taxon>
        <taxon>Lamiales</taxon>
        <taxon>Oleaceae</taxon>
        <taxon>Oleeae</taxon>
        <taxon>Fraxinus</taxon>
    </lineage>
</organism>
<dbReference type="AlphaFoldDB" id="A0AAD1YN52"/>
<accession>A0AAD1YN52</accession>
<reference evidence="1" key="1">
    <citation type="submission" date="2023-05" db="EMBL/GenBank/DDBJ databases">
        <authorList>
            <person name="Huff M."/>
        </authorList>
    </citation>
    <scope>NUCLEOTIDE SEQUENCE</scope>
</reference>
<dbReference type="EMBL" id="OU503036">
    <property type="protein sequence ID" value="CAI9754193.1"/>
    <property type="molecule type" value="Genomic_DNA"/>
</dbReference>
<protein>
    <submittedName>
        <fullName evidence="1">Uncharacterized protein</fullName>
    </submittedName>
</protein>
<sequence>MPLLLQQRFRKNEAWMELTKIWTTNSNIRGFIAEKVRGGYSVAIAGCPGFTGVRLEEGAIVIAAATARHPLSLNLGVNPCDKELSDAQFGHCKISVQLHENNPRWCFMVEAVDAFVSFCKLN</sequence>
<name>A0AAD1YN52_9LAMI</name>
<proteinExistence type="predicted"/>
<gene>
    <name evidence="1" type="ORF">FPE_LOCUS1624</name>
</gene>
<evidence type="ECO:0000313" key="2">
    <source>
        <dbReference type="Proteomes" id="UP000834106"/>
    </source>
</evidence>
<dbReference type="Proteomes" id="UP000834106">
    <property type="component" value="Chromosome 1"/>
</dbReference>
<keyword evidence="2" id="KW-1185">Reference proteome</keyword>
<evidence type="ECO:0000313" key="1">
    <source>
        <dbReference type="EMBL" id="CAI9754193.1"/>
    </source>
</evidence>